<proteinExistence type="predicted"/>
<sequence length="1483" mass="160767">MSVVGEEVSTETSEDFGFKKLGQATILPSYNEKLPYTSLQNLDISNEKCRYVATSGGKVVIGDLQSLREFIQNDENTEISFLWERELKDVMMVKFSVSEDVVIVCKDGSVYTVDQNSLNDPKNIYKFDKALSQAQLFQSSLLAITIDDQLFSYNLAQSSLSSSIADNLASFDIMDNELYLLLDDYSVQVKNLQNNHETIKKLSAPQELMDEFHDQYHPNIIKVLNKNQLLLVFGEKVSETDEDVMYDHKFFIVDHSADQPTFSESFDMTPAFGSVLRYPTSYNIRIQEPVPEYEVINVLASACSSEVTIWDSKEVIQPSQDSERAVLPISKTTDNDTNPIGVSLDVSTHGVITDPCPGVDKIDRLPLIYILNDEGNLQIVGLYHSSAIKSGNFSVPNVEEASSRTIEQKTSTTSISDKDSGSVSLSDLSLGSKKETTDVDEAKSTDNDNSSSGFEMQSSNKAESKPLFGSSVSDAPTSEVPNKKDDSAAQPFSIYGNKAAFGAPAFGTPAFGTPAFGASDAKPAFGQTSFGSSDTKSAFGAPAFGTLDSKSPFGAPSFGSSDSKPAFGTPSFGGSGFGALSFGSSDSKPTFGNPSFGGSDSKPGFGAPSFGSSDSKPTFGNPSFGGSDSKPTFGNPSFGGSDSKPAFGAPSFGSSDTKSAFGGPAFGSSDTKASFGAPSFESADSKPAFGTPSFGGSDSKPAFGAPSFGNLNSKPTFGKPAFGSSALSTIDKKVQNEQSPFANSTFSKFAGENPFTSKKNERSPFASLSGDEGEKQTSSPFKLDTTQSPFAKLEASKADTELFNLKSKLATASEQEFKSNDVTADEISATENEVESESEPDSHSGSEESDFQKNVQGESSAETATFEPKGKEIEHAMPSRKSTEAADDTQDNTNSDLSDSTIEQTPSVQVQPAKAGYSDSSISAITARIKAGAKVSSDDLKLNQFEEPKFTDQTRGNSPFSAFANNLDKASPSGFSFAKISAGNEGSEDSKPKEALTENRKGESLSESLTESAAEMEEESASDASGVSEEKSSAVDATPYADDKDSQRKEDREEEANESEQQRTGMTDEPEEFTSKEIQEAIASDVDGSQGGDVAPREDLIKTPNSESLEKADSAREESYDALDDVTQGELEAAMGGAQLVEDDDEQNTADKAVPTSDYKPQEKVVVTQGVQAPEVSDNACQTVSPASCDFEVQTFQNEESYVATQHKPKPVPSYFTGANITQLQYSSSDPIMKSIEKTYQVVSAEMSVLRENASKMNEFMVDQSTRYLENRSKKTISNIYTWRIPESEQLQAIITEETKPFVDKLQKIEKLQQDLAKLELNDTKPLKEELRKAKTEYYQCETLDCNPELGELKYHQLKMQHELRQKMSKLTEKFEHVEELVQILKLCTVENQRIQDNPYVSKLVKDSARRQNLLDEIVSLREEIHALNSTSRAVHAPEKSSTGYSVGKEEIQSAPVVELGLQLSTKQQLGEYLKKQRKIPGA</sequence>
<dbReference type="OrthoDB" id="248320at2759"/>
<feature type="compositionally biased region" description="Polar residues" evidence="5">
    <location>
        <begin position="891"/>
        <end position="910"/>
    </location>
</feature>
<accession>G8ZS05</accession>
<feature type="compositionally biased region" description="Low complexity" evidence="5">
    <location>
        <begin position="409"/>
        <end position="431"/>
    </location>
</feature>
<gene>
    <name evidence="7" type="primary">TDEL0C04080</name>
    <name evidence="7" type="ORF">TDEL_0C04080</name>
</gene>
<feature type="compositionally biased region" description="Polar residues" evidence="5">
    <location>
        <begin position="852"/>
        <end position="863"/>
    </location>
</feature>
<dbReference type="FunCoup" id="G8ZS05">
    <property type="interactions" value="163"/>
</dbReference>
<evidence type="ECO:0000313" key="8">
    <source>
        <dbReference type="Proteomes" id="UP000005627"/>
    </source>
</evidence>
<feature type="compositionally biased region" description="Basic and acidic residues" evidence="5">
    <location>
        <begin position="432"/>
        <end position="446"/>
    </location>
</feature>
<feature type="compositionally biased region" description="Basic and acidic residues" evidence="5">
    <location>
        <begin position="1041"/>
        <end position="1051"/>
    </location>
</feature>
<feature type="region of interest" description="Disordered" evidence="5">
    <location>
        <begin position="933"/>
        <end position="1160"/>
    </location>
</feature>
<evidence type="ECO:0000256" key="4">
    <source>
        <dbReference type="SAM" id="Coils"/>
    </source>
</evidence>
<dbReference type="RefSeq" id="XP_003680508.1">
    <property type="nucleotide sequence ID" value="XM_003680460.1"/>
</dbReference>
<feature type="coiled-coil region" evidence="4">
    <location>
        <begin position="1361"/>
        <end position="1431"/>
    </location>
</feature>
<evidence type="ECO:0000313" key="7">
    <source>
        <dbReference type="EMBL" id="CCE91297.1"/>
    </source>
</evidence>
<evidence type="ECO:0000256" key="5">
    <source>
        <dbReference type="SAM" id="MobiDB-lite"/>
    </source>
</evidence>
<keyword evidence="3" id="KW-0539">Nucleus</keyword>
<feature type="region of interest" description="Disordered" evidence="5">
    <location>
        <begin position="397"/>
        <end position="489"/>
    </location>
</feature>
<keyword evidence="4" id="KW-0175">Coiled coil</keyword>
<evidence type="ECO:0000256" key="2">
    <source>
        <dbReference type="ARBA" id="ARBA00022448"/>
    </source>
</evidence>
<feature type="compositionally biased region" description="Basic and acidic residues" evidence="5">
    <location>
        <begin position="868"/>
        <end position="884"/>
    </location>
</feature>
<dbReference type="GeneID" id="11500632"/>
<dbReference type="eggNOG" id="KOG3630">
    <property type="taxonomic scope" value="Eukaryota"/>
</dbReference>
<dbReference type="InParanoid" id="G8ZS05"/>
<dbReference type="EMBL" id="HE616744">
    <property type="protein sequence ID" value="CCE91297.1"/>
    <property type="molecule type" value="Genomic_DNA"/>
</dbReference>
<dbReference type="SUPFAM" id="SSF117289">
    <property type="entry name" value="Nucleoporin domain"/>
    <property type="match status" value="1"/>
</dbReference>
<dbReference type="HOGENOM" id="CLU_250354_0_0_1"/>
<feature type="region of interest" description="Disordered" evidence="5">
    <location>
        <begin position="739"/>
        <end position="787"/>
    </location>
</feature>
<keyword evidence="8" id="KW-1185">Reference proteome</keyword>
<dbReference type="GO" id="GO:0005634">
    <property type="term" value="C:nucleus"/>
    <property type="evidence" value="ECO:0007669"/>
    <property type="project" value="UniProtKB-SubCell"/>
</dbReference>
<keyword evidence="2" id="KW-0813">Transport</keyword>
<feature type="compositionally biased region" description="Basic and acidic residues" evidence="5">
    <location>
        <begin position="988"/>
        <end position="1004"/>
    </location>
</feature>
<dbReference type="STRING" id="1076872.G8ZS05"/>
<dbReference type="Proteomes" id="UP000005627">
    <property type="component" value="Chromosome 3"/>
</dbReference>
<dbReference type="Gene3D" id="2.130.10.10">
    <property type="entry name" value="YVTN repeat-like/Quinoprotein amine dehydrogenase"/>
    <property type="match status" value="1"/>
</dbReference>
<feature type="compositionally biased region" description="Polar residues" evidence="5">
    <location>
        <begin position="610"/>
        <end position="640"/>
    </location>
</feature>
<feature type="compositionally biased region" description="Polar residues" evidence="5">
    <location>
        <begin position="470"/>
        <end position="480"/>
    </location>
</feature>
<feature type="region of interest" description="Disordered" evidence="5">
    <location>
        <begin position="590"/>
        <end position="715"/>
    </location>
</feature>
<organism evidence="7 8">
    <name type="scientific">Torulaspora delbrueckii</name>
    <name type="common">Yeast</name>
    <name type="synonym">Candida colliculosa</name>
    <dbReference type="NCBI Taxonomy" id="4950"/>
    <lineage>
        <taxon>Eukaryota</taxon>
        <taxon>Fungi</taxon>
        <taxon>Dikarya</taxon>
        <taxon>Ascomycota</taxon>
        <taxon>Saccharomycotina</taxon>
        <taxon>Saccharomycetes</taxon>
        <taxon>Saccharomycetales</taxon>
        <taxon>Saccharomycetaceae</taxon>
        <taxon>Torulaspora</taxon>
    </lineage>
</organism>
<comment type="subcellular location">
    <subcellularLocation>
        <location evidence="1">Nucleus</location>
    </subcellularLocation>
</comment>
<dbReference type="Pfam" id="PF16755">
    <property type="entry name" value="Beta-prop_NUP159_NUP214"/>
    <property type="match status" value="1"/>
</dbReference>
<evidence type="ECO:0000256" key="1">
    <source>
        <dbReference type="ARBA" id="ARBA00004123"/>
    </source>
</evidence>
<feature type="domain" description="Nucleoporin Nup159/Nup146 N-terminal" evidence="6">
    <location>
        <begin position="35"/>
        <end position="377"/>
    </location>
</feature>
<dbReference type="KEGG" id="tdl:TDEL_0C04080"/>
<dbReference type="InterPro" id="IPR015943">
    <property type="entry name" value="WD40/YVTN_repeat-like_dom_sf"/>
</dbReference>
<protein>
    <recommendedName>
        <fullName evidence="6">Nucleoporin Nup159/Nup146 N-terminal domain-containing protein</fullName>
    </recommendedName>
</protein>
<feature type="compositionally biased region" description="Basic and acidic residues" evidence="5">
    <location>
        <begin position="1108"/>
        <end position="1119"/>
    </location>
</feature>
<name>G8ZS05_TORDE</name>
<evidence type="ECO:0000259" key="6">
    <source>
        <dbReference type="Pfam" id="PF16755"/>
    </source>
</evidence>
<reference evidence="7 8" key="1">
    <citation type="journal article" date="2011" name="Proc. Natl. Acad. Sci. U.S.A.">
        <title>Evolutionary erosion of yeast sex chromosomes by mating-type switching accidents.</title>
        <authorList>
            <person name="Gordon J.L."/>
            <person name="Armisen D."/>
            <person name="Proux-Wera E."/>
            <person name="Oheigeartaigh S.S."/>
            <person name="Byrne K.P."/>
            <person name="Wolfe K.H."/>
        </authorList>
    </citation>
    <scope>NUCLEOTIDE SEQUENCE [LARGE SCALE GENOMIC DNA]</scope>
    <source>
        <strain evidence="8">ATCC 10662 / CBS 1146 / NBRC 0425 / NCYC 2629 / NRRL Y-866</strain>
    </source>
</reference>
<feature type="compositionally biased region" description="Basic and acidic residues" evidence="5">
    <location>
        <begin position="936"/>
        <end position="952"/>
    </location>
</feature>
<evidence type="ECO:0000256" key="3">
    <source>
        <dbReference type="ARBA" id="ARBA00023242"/>
    </source>
</evidence>
<feature type="compositionally biased region" description="Polar residues" evidence="5">
    <location>
        <begin position="776"/>
        <end position="787"/>
    </location>
</feature>
<feature type="region of interest" description="Disordered" evidence="5">
    <location>
        <begin position="810"/>
        <end position="919"/>
    </location>
</feature>
<feature type="compositionally biased region" description="Polar residues" evidence="5">
    <location>
        <begin position="953"/>
        <end position="964"/>
    </location>
</feature>
<feature type="compositionally biased region" description="Polar residues" evidence="5">
    <location>
        <begin position="447"/>
        <end position="461"/>
    </location>
</feature>
<dbReference type="InterPro" id="IPR039462">
    <property type="entry name" value="Nup159/Nup146_N"/>
</dbReference>